<feature type="region of interest" description="Disordered" evidence="2">
    <location>
        <begin position="2196"/>
        <end position="2264"/>
    </location>
</feature>
<feature type="region of interest" description="Disordered" evidence="2">
    <location>
        <begin position="326"/>
        <end position="363"/>
    </location>
</feature>
<evidence type="ECO:0008006" key="7">
    <source>
        <dbReference type="Google" id="ProtNLM"/>
    </source>
</evidence>
<dbReference type="PANTHER" id="PTHR48050">
    <property type="entry name" value="STEROL 3-BETA-GLUCOSYLTRANSFERASE"/>
    <property type="match status" value="1"/>
</dbReference>
<feature type="compositionally biased region" description="Polar residues" evidence="2">
    <location>
        <begin position="847"/>
        <end position="858"/>
    </location>
</feature>
<dbReference type="Pfam" id="PF03033">
    <property type="entry name" value="Glyco_transf_28"/>
    <property type="match status" value="1"/>
</dbReference>
<organism evidence="5 6">
    <name type="scientific">Tilletia caries</name>
    <name type="common">wheat bunt fungus</name>
    <dbReference type="NCBI Taxonomy" id="13290"/>
    <lineage>
        <taxon>Eukaryota</taxon>
        <taxon>Fungi</taxon>
        <taxon>Dikarya</taxon>
        <taxon>Basidiomycota</taxon>
        <taxon>Ustilaginomycotina</taxon>
        <taxon>Exobasidiomycetes</taxon>
        <taxon>Tilletiales</taxon>
        <taxon>Tilletiaceae</taxon>
        <taxon>Tilletia</taxon>
    </lineage>
</organism>
<feature type="compositionally biased region" description="Polar residues" evidence="2">
    <location>
        <begin position="816"/>
        <end position="834"/>
    </location>
</feature>
<feature type="compositionally biased region" description="Low complexity" evidence="2">
    <location>
        <begin position="153"/>
        <end position="164"/>
    </location>
</feature>
<protein>
    <recommendedName>
        <fullName evidence="7">Sterol 3-beta-glucosyltransferase</fullName>
    </recommendedName>
</protein>
<feature type="compositionally biased region" description="Polar residues" evidence="2">
    <location>
        <begin position="18"/>
        <end position="38"/>
    </location>
</feature>
<dbReference type="InterPro" id="IPR010610">
    <property type="entry name" value="EryCIII-like_C"/>
</dbReference>
<feature type="region of interest" description="Disordered" evidence="2">
    <location>
        <begin position="1063"/>
        <end position="1144"/>
    </location>
</feature>
<keyword evidence="6" id="KW-1185">Reference proteome</keyword>
<evidence type="ECO:0000313" key="5">
    <source>
        <dbReference type="EMBL" id="CAD6907681.1"/>
    </source>
</evidence>
<dbReference type="InterPro" id="IPR004276">
    <property type="entry name" value="GlycoTrans_28_N"/>
</dbReference>
<feature type="compositionally biased region" description="Acidic residues" evidence="2">
    <location>
        <begin position="766"/>
        <end position="777"/>
    </location>
</feature>
<feature type="region of interest" description="Disordered" evidence="2">
    <location>
        <begin position="1805"/>
        <end position="1897"/>
    </location>
</feature>
<feature type="domain" description="Erythromycin biosynthesis protein CIII-like C-terminal" evidence="4">
    <location>
        <begin position="1660"/>
        <end position="1771"/>
    </location>
</feature>
<dbReference type="InterPro" id="IPR002213">
    <property type="entry name" value="UDP_glucos_trans"/>
</dbReference>
<feature type="compositionally biased region" description="Low complexity" evidence="2">
    <location>
        <begin position="174"/>
        <end position="193"/>
    </location>
</feature>
<feature type="region of interest" description="Disordered" evidence="2">
    <location>
        <begin position="753"/>
        <end position="777"/>
    </location>
</feature>
<name>A0ABN7INS2_9BASI</name>
<comment type="caution">
    <text evidence="5">The sequence shown here is derived from an EMBL/GenBank/DDBJ whole genome shotgun (WGS) entry which is preliminary data.</text>
</comment>
<gene>
    <name evidence="5" type="ORF">JKIAZH3_G8623</name>
</gene>
<feature type="region of interest" description="Disordered" evidence="2">
    <location>
        <begin position="2026"/>
        <end position="2181"/>
    </location>
</feature>
<accession>A0ABN7INS2</accession>
<dbReference type="Pfam" id="PF06722">
    <property type="entry name" value="EryCIII-like_C"/>
    <property type="match status" value="1"/>
</dbReference>
<feature type="compositionally biased region" description="Basic and acidic residues" evidence="2">
    <location>
        <begin position="691"/>
        <end position="713"/>
    </location>
</feature>
<dbReference type="CDD" id="cd03784">
    <property type="entry name" value="GT1_Gtf-like"/>
    <property type="match status" value="1"/>
</dbReference>
<feature type="compositionally biased region" description="Basic and acidic residues" evidence="2">
    <location>
        <begin position="1264"/>
        <end position="1275"/>
    </location>
</feature>
<dbReference type="SUPFAM" id="SSF53756">
    <property type="entry name" value="UDP-Glycosyltransferase/glycogen phosphorylase"/>
    <property type="match status" value="1"/>
</dbReference>
<feature type="compositionally biased region" description="Low complexity" evidence="2">
    <location>
        <begin position="1103"/>
        <end position="1134"/>
    </location>
</feature>
<feature type="compositionally biased region" description="Basic and acidic residues" evidence="2">
    <location>
        <begin position="129"/>
        <end position="143"/>
    </location>
</feature>
<feature type="compositionally biased region" description="Basic and acidic residues" evidence="2">
    <location>
        <begin position="2026"/>
        <end position="2044"/>
    </location>
</feature>
<keyword evidence="1" id="KW-0808">Transferase</keyword>
<evidence type="ECO:0000256" key="1">
    <source>
        <dbReference type="ARBA" id="ARBA00022679"/>
    </source>
</evidence>
<dbReference type="EMBL" id="CAJHJG010000969">
    <property type="protein sequence ID" value="CAD6907681.1"/>
    <property type="molecule type" value="Genomic_DNA"/>
</dbReference>
<evidence type="ECO:0000259" key="4">
    <source>
        <dbReference type="Pfam" id="PF06722"/>
    </source>
</evidence>
<dbReference type="InterPro" id="IPR011993">
    <property type="entry name" value="PH-like_dom_sf"/>
</dbReference>
<feature type="region of interest" description="Disordered" evidence="2">
    <location>
        <begin position="416"/>
        <end position="443"/>
    </location>
</feature>
<feature type="region of interest" description="Disordered" evidence="2">
    <location>
        <begin position="73"/>
        <end position="193"/>
    </location>
</feature>
<feature type="compositionally biased region" description="Acidic residues" evidence="2">
    <location>
        <begin position="105"/>
        <end position="116"/>
    </location>
</feature>
<dbReference type="PANTHER" id="PTHR48050:SF26">
    <property type="entry name" value="STEROL 3-BETA-GLUCOSYLTRANSFERASE"/>
    <property type="match status" value="1"/>
</dbReference>
<feature type="region of interest" description="Disordered" evidence="2">
    <location>
        <begin position="1"/>
        <end position="39"/>
    </location>
</feature>
<feature type="compositionally biased region" description="Low complexity" evidence="2">
    <location>
        <begin position="667"/>
        <end position="686"/>
    </location>
</feature>
<feature type="region of interest" description="Disordered" evidence="2">
    <location>
        <begin position="630"/>
        <end position="721"/>
    </location>
</feature>
<sequence>MADQQQDQQREKDAPPDVQQQARSSQPLASLAVSTASGPASAILQRPGLAHTTSYNSQLDVLLRGAALQVQDRALVADHRRRKRSETSTAAHEDSSTDDDHDHDREDDDDDSESDASDALYPEYGSDAAHTEALARSKKHGDNAGDDDEDDLSSVTSADTATTAGGPVLGFDPALTASTSTSGPGSGGPLRTRIVPNLSIASESAAMTGASGPNNGREPAEDDQLDTPTLNRPHNDRLERGPVRSWSGSLAPEGVADRALEEAATLYALVSAPSTTSLTRRRPRYRTMSTATLRNSGTKGPATALPALLTMKLSTLSRFLLPHHRDQSHSSIDTTAVPSESASRPSTAHRDSPPDPTSLPTIIPVAPKLSTTVSSPPTFDVVPDPNPYFAPGTLTTHHWISATAALSTVDRDTLATIPDADDESDDDDTSTHSDSDSDPDILTLRPAGVLNTVPSVAQLTPSPNNLLIRPYLSRTTSNQTASPLTPNSSTVFELYDSHLHLDSPHIQSGADTGSTGGVDVPQSFGLRWTNSPPVSTPDEYFSADIPESTADGKWDPSSSPSFPPSANAARHPAHSHAHLDSPSSHSANLQRGRGDPAEHASHPHYRGLSLLDEDDQLATHLDATALDTLADAGEEEEEDLRAERQRRRTTSLLHPEDAPSKTSLDTPGSQPSAAKAAQGKKSAQAGTDTEGADKDATTTTRVKPEPSRGDTDATVRSGSSLDDDDAAFLAAVNQRLDPAAKLRALREEFGPSRVRYSSATKSNDADAGEEEDEEEEVFIGSATSVLFRTVLIRGSLIVTNHRVCFFAMLPPPLGTTASAQPSPAGSLPSASDTGARSGFLQPGNGASGAQGQQPSTPGIPTDPALSNPILIKGPATLHRTGWRRKRRCWFELRANEFCAYPSSEQLYQPIGSIRLQDIEEIFPADFKRVTWLSVKVVGQKTASLEFNTEAACLAWRRELEAALWAYRNSSDKVRISIPLARIAGVERIGMLHFAITSTIRVFDHEPTNGKGRDATRTSKTRDVSFGLMKRNAALMDKLLVQVQGLAKWRDELGFEEAMRRTPVPIIEVEGSRMQDEHDDDNTDEGDKPSDKSATSGAGIVDGSQKAPAAATSSTTSSAAMEKTSSESSVKSSNETPEEAAARTKQLTRAQQFIDQFVLKARPEEMTLYKADIVRTIPSAGTLAVSTHFLCFWRRRLGSLPDIRLKIPVSDLVGASTSRAFRWHVWGLSLHIRGHADLPFEFHDQSLRDRALEQIEALIQTIEKDKQAKTEAEAGDRQVGARGTADAGDISSRRASEGPALPLVASETAASSGAGRHPQRQDSEMARSTFMDDNQDDEVLLDRAVINYIPKMINEPPEHMLKVPPMNIFCLTIGSRGDVQPYISLGKALQGHGHRVTIVSHPEYEDWVRGHGIDYRPVGGDPGKLMQLSVEHRILSPSFFRESIGKFRDWLDELLRESWEQCQGADLLIESPSTMSGIHVAEGLGIPYFRAFTMPWTPTSAYPQAFSVPPFEMGPSYNALSYALFDSIMWRATSGQINRWRKHMMGLKATDSSELAINQVPFIYNFSEAVVPFPNDWGSRICISGYWFLDTGSGEWDPPEDLVAFLDKARDDDKKVAYIGFGSITVPDPVALTKNIYAAVKAAGVRAVVSKGWSARMYKGKGKDEEPVPPECYVVDSIPHDWLFPRIDIAMHHGGAGTTGASLRAGLVTLIKPFFGDQYMWALRVQKLGAGARVGGLDSHDISDALKKAAEDRVMVEKAQEVGRKIRSENGPHVAISFIYQNLNVAQRTRHERVPTRSWTANLIRTDTAASGAQSEHEDVLSDEGDGGEEKVASQRRRSLKMVKSPFTSSSTGRLSRASVTTPGSTTTKGTLPTSPPATDGPTLGENEDPKVGHSLTKSSSTFARLQTLPSISMPTIPIPNVIKDLVGADSVKSPGEASNATKSTLGTDTDASASGAKASSKPVPSASKTEDSPKKPSPRTYKGLKAEDRRRAELMAARMKQELENGATSFEAAQRQAKLAAVDAAERVRAADAEAEKEKEEKERKARTKSSHGLSSFVTHPGRKSIDLSGIWPSVTNGIGVGASSSSSNPAAASASESTDSGSASSKDRTVSARTAKGAAKSPLSTPTIPVAELEGEGRPAGLERRATDGSKITDGTKPSRRLSLRAVARGCRSSASTAKTSLDVNRDATIMAVAHSAPVTPAPPTPASFDGLELATPPVGSVDSSAKTLRPTDGAGAVKPIGGEEGPLGEPLTMVESPMPIDR</sequence>
<dbReference type="InterPro" id="IPR050426">
    <property type="entry name" value="Glycosyltransferase_28"/>
</dbReference>
<dbReference type="SUPFAM" id="SSF50729">
    <property type="entry name" value="PH domain-like"/>
    <property type="match status" value="1"/>
</dbReference>
<feature type="compositionally biased region" description="Polar residues" evidence="2">
    <location>
        <begin position="1936"/>
        <end position="1950"/>
    </location>
</feature>
<evidence type="ECO:0000259" key="3">
    <source>
        <dbReference type="Pfam" id="PF03033"/>
    </source>
</evidence>
<feature type="region of interest" description="Disordered" evidence="2">
    <location>
        <begin position="503"/>
        <end position="603"/>
    </location>
</feature>
<feature type="region of interest" description="Disordered" evidence="2">
    <location>
        <begin position="816"/>
        <end position="865"/>
    </location>
</feature>
<feature type="compositionally biased region" description="Low complexity" evidence="2">
    <location>
        <begin position="1951"/>
        <end position="1967"/>
    </location>
</feature>
<feature type="region of interest" description="Disordered" evidence="2">
    <location>
        <begin position="205"/>
        <end position="249"/>
    </location>
</feature>
<dbReference type="Gene3D" id="3.40.50.2000">
    <property type="entry name" value="Glycogen Phosphorylase B"/>
    <property type="match status" value="2"/>
</dbReference>
<evidence type="ECO:0000256" key="2">
    <source>
        <dbReference type="SAM" id="MobiDB-lite"/>
    </source>
</evidence>
<feature type="domain" description="Glycosyltransferase family 28 N-terminal" evidence="3">
    <location>
        <begin position="1367"/>
        <end position="1502"/>
    </location>
</feature>
<dbReference type="Proteomes" id="UP000836402">
    <property type="component" value="Unassembled WGS sequence"/>
</dbReference>
<feature type="compositionally biased region" description="Basic and acidic residues" evidence="2">
    <location>
        <begin position="91"/>
        <end position="104"/>
    </location>
</feature>
<feature type="compositionally biased region" description="Basic and acidic residues" evidence="2">
    <location>
        <begin position="233"/>
        <end position="242"/>
    </location>
</feature>
<feature type="compositionally biased region" description="Low complexity" evidence="2">
    <location>
        <begin position="2083"/>
        <end position="2105"/>
    </location>
</feature>
<feature type="compositionally biased region" description="Low complexity" evidence="2">
    <location>
        <begin position="1860"/>
        <end position="1872"/>
    </location>
</feature>
<feature type="compositionally biased region" description="Basic and acidic residues" evidence="2">
    <location>
        <begin position="2136"/>
        <end position="2149"/>
    </location>
</feature>
<feature type="compositionally biased region" description="Polar residues" evidence="2">
    <location>
        <begin position="329"/>
        <end position="346"/>
    </location>
</feature>
<proteinExistence type="predicted"/>
<feature type="compositionally biased region" description="Basic and acidic residues" evidence="2">
    <location>
        <begin position="592"/>
        <end position="601"/>
    </location>
</feature>
<feature type="compositionally biased region" description="Acidic residues" evidence="2">
    <location>
        <begin position="419"/>
        <end position="428"/>
    </location>
</feature>
<dbReference type="Gene3D" id="2.30.29.30">
    <property type="entry name" value="Pleckstrin-homology domain (PH domain)/Phosphotyrosine-binding domain (PTB)"/>
    <property type="match status" value="1"/>
</dbReference>
<feature type="region of interest" description="Disordered" evidence="2">
    <location>
        <begin position="1930"/>
        <end position="1991"/>
    </location>
</feature>
<feature type="compositionally biased region" description="Polar residues" evidence="2">
    <location>
        <begin position="1845"/>
        <end position="1859"/>
    </location>
</feature>
<reference evidence="5" key="1">
    <citation type="submission" date="2020-10" db="EMBL/GenBank/DDBJ databases">
        <authorList>
            <person name="Sedaghatjoo S."/>
        </authorList>
    </citation>
    <scope>NUCLEOTIDE SEQUENCE</scope>
    <source>
        <strain evidence="5">AZH3</strain>
    </source>
</reference>
<evidence type="ECO:0000313" key="6">
    <source>
        <dbReference type="Proteomes" id="UP000836402"/>
    </source>
</evidence>
<feature type="region of interest" description="Disordered" evidence="2">
    <location>
        <begin position="1264"/>
        <end position="1333"/>
    </location>
</feature>